<feature type="compositionally biased region" description="Basic and acidic residues" evidence="1">
    <location>
        <begin position="57"/>
        <end position="69"/>
    </location>
</feature>
<evidence type="ECO:0000313" key="3">
    <source>
        <dbReference type="Proteomes" id="UP000194236"/>
    </source>
</evidence>
<accession>A0A1Y3AXI5</accession>
<organism evidence="2 3">
    <name type="scientific">Euroglyphus maynei</name>
    <name type="common">Mayne's house dust mite</name>
    <dbReference type="NCBI Taxonomy" id="6958"/>
    <lineage>
        <taxon>Eukaryota</taxon>
        <taxon>Metazoa</taxon>
        <taxon>Ecdysozoa</taxon>
        <taxon>Arthropoda</taxon>
        <taxon>Chelicerata</taxon>
        <taxon>Arachnida</taxon>
        <taxon>Acari</taxon>
        <taxon>Acariformes</taxon>
        <taxon>Sarcoptiformes</taxon>
        <taxon>Astigmata</taxon>
        <taxon>Psoroptidia</taxon>
        <taxon>Analgoidea</taxon>
        <taxon>Pyroglyphidae</taxon>
        <taxon>Pyroglyphinae</taxon>
        <taxon>Euroglyphus</taxon>
    </lineage>
</organism>
<dbReference type="EMBL" id="MUJZ01056706">
    <property type="protein sequence ID" value="OTF72333.1"/>
    <property type="molecule type" value="Genomic_DNA"/>
</dbReference>
<sequence length="76" mass="8617">MASTNFTTETGMTAQTTTTNADDQANLLKSATSSMKKKKNSIFKNLFHFGSKKGRSKSMDPVRNHQQFERHHKVKK</sequence>
<reference evidence="2 3" key="1">
    <citation type="submission" date="2017-03" db="EMBL/GenBank/DDBJ databases">
        <title>Genome Survey of Euroglyphus maynei.</title>
        <authorList>
            <person name="Arlian L.G."/>
            <person name="Morgan M.S."/>
            <person name="Rider S.D."/>
        </authorList>
    </citation>
    <scope>NUCLEOTIDE SEQUENCE [LARGE SCALE GENOMIC DNA]</scope>
    <source>
        <strain evidence="2">Arlian Lab</strain>
        <tissue evidence="2">Whole body</tissue>
    </source>
</reference>
<comment type="caution">
    <text evidence="2">The sequence shown here is derived from an EMBL/GenBank/DDBJ whole genome shotgun (WGS) entry which is preliminary data.</text>
</comment>
<feature type="region of interest" description="Disordered" evidence="1">
    <location>
        <begin position="48"/>
        <end position="76"/>
    </location>
</feature>
<feature type="region of interest" description="Disordered" evidence="1">
    <location>
        <begin position="1"/>
        <end position="23"/>
    </location>
</feature>
<gene>
    <name evidence="2" type="ORF">BLA29_013391</name>
</gene>
<evidence type="ECO:0000313" key="2">
    <source>
        <dbReference type="EMBL" id="OTF72333.1"/>
    </source>
</evidence>
<dbReference type="AlphaFoldDB" id="A0A1Y3AXI5"/>
<protein>
    <submittedName>
        <fullName evidence="2">Uncharacterized protein</fullName>
    </submittedName>
</protein>
<keyword evidence="3" id="KW-1185">Reference proteome</keyword>
<evidence type="ECO:0000256" key="1">
    <source>
        <dbReference type="SAM" id="MobiDB-lite"/>
    </source>
</evidence>
<proteinExistence type="predicted"/>
<feature type="compositionally biased region" description="Low complexity" evidence="1">
    <location>
        <begin position="7"/>
        <end position="19"/>
    </location>
</feature>
<dbReference type="Proteomes" id="UP000194236">
    <property type="component" value="Unassembled WGS sequence"/>
</dbReference>
<name>A0A1Y3AXI5_EURMA</name>